<name>A0A7K1XWY3_9SPHI</name>
<keyword evidence="1" id="KW-0175">Coiled coil</keyword>
<feature type="transmembrane region" description="Helical" evidence="2">
    <location>
        <begin position="142"/>
        <end position="160"/>
    </location>
</feature>
<evidence type="ECO:0000313" key="5">
    <source>
        <dbReference type="Proteomes" id="UP000451233"/>
    </source>
</evidence>
<sequence length="167" mass="18939">MKKLLLLVLFSLPGISFAQQSNPAYDLQRDKINTLLDNRAGDYGQYQESLTKRTGIFGLKTKKDMQRSIDILSGIIETDNNILRETKVLLDYKDLEKTRVEIKATNVEERVNAYMATITKLQQQNEQLKAAAEKADSKNSKLQFGLFACIAIILILLFVAKNKLKGR</sequence>
<dbReference type="EMBL" id="WVHS01000002">
    <property type="protein sequence ID" value="MXV15490.1"/>
    <property type="molecule type" value="Genomic_DNA"/>
</dbReference>
<evidence type="ECO:0008006" key="6">
    <source>
        <dbReference type="Google" id="ProtNLM"/>
    </source>
</evidence>
<feature type="signal peptide" evidence="3">
    <location>
        <begin position="1"/>
        <end position="18"/>
    </location>
</feature>
<dbReference type="RefSeq" id="WP_160906484.1">
    <property type="nucleotide sequence ID" value="NZ_WVHS01000002.1"/>
</dbReference>
<dbReference type="AlphaFoldDB" id="A0A7K1XWY3"/>
<comment type="caution">
    <text evidence="4">The sequence shown here is derived from an EMBL/GenBank/DDBJ whole genome shotgun (WGS) entry which is preliminary data.</text>
</comment>
<keyword evidence="2" id="KW-1133">Transmembrane helix</keyword>
<keyword evidence="5" id="KW-1185">Reference proteome</keyword>
<evidence type="ECO:0000256" key="2">
    <source>
        <dbReference type="SAM" id="Phobius"/>
    </source>
</evidence>
<proteinExistence type="predicted"/>
<accession>A0A7K1XWY3</accession>
<dbReference type="Proteomes" id="UP000451233">
    <property type="component" value="Unassembled WGS sequence"/>
</dbReference>
<evidence type="ECO:0000313" key="4">
    <source>
        <dbReference type="EMBL" id="MXV15490.1"/>
    </source>
</evidence>
<protein>
    <recommendedName>
        <fullName evidence="6">Histidine kinase</fullName>
    </recommendedName>
</protein>
<evidence type="ECO:0000256" key="1">
    <source>
        <dbReference type="SAM" id="Coils"/>
    </source>
</evidence>
<evidence type="ECO:0000256" key="3">
    <source>
        <dbReference type="SAM" id="SignalP"/>
    </source>
</evidence>
<organism evidence="4 5">
    <name type="scientific">Hufsiella ginkgonis</name>
    <dbReference type="NCBI Taxonomy" id="2695274"/>
    <lineage>
        <taxon>Bacteria</taxon>
        <taxon>Pseudomonadati</taxon>
        <taxon>Bacteroidota</taxon>
        <taxon>Sphingobacteriia</taxon>
        <taxon>Sphingobacteriales</taxon>
        <taxon>Sphingobacteriaceae</taxon>
        <taxon>Hufsiella</taxon>
    </lineage>
</organism>
<feature type="coiled-coil region" evidence="1">
    <location>
        <begin position="104"/>
        <end position="141"/>
    </location>
</feature>
<reference evidence="4 5" key="1">
    <citation type="submission" date="2019-11" db="EMBL/GenBank/DDBJ databases">
        <title>Pedobacter sp. HMF7056 Genome sequencing and assembly.</title>
        <authorList>
            <person name="Kang H."/>
            <person name="Kim H."/>
            <person name="Joh K."/>
        </authorList>
    </citation>
    <scope>NUCLEOTIDE SEQUENCE [LARGE SCALE GENOMIC DNA]</scope>
    <source>
        <strain evidence="4 5">HMF7056</strain>
    </source>
</reference>
<keyword evidence="3" id="KW-0732">Signal</keyword>
<feature type="chain" id="PRO_5029649141" description="Histidine kinase" evidence="3">
    <location>
        <begin position="19"/>
        <end position="167"/>
    </location>
</feature>
<keyword evidence="2" id="KW-0472">Membrane</keyword>
<gene>
    <name evidence="4" type="ORF">GS398_09260</name>
</gene>
<keyword evidence="2" id="KW-0812">Transmembrane</keyword>